<evidence type="ECO:0000313" key="2">
    <source>
        <dbReference type="EMBL" id="SPT54323.1"/>
    </source>
</evidence>
<sequence>MANNTEQRSYDISASESAQANFESIASRLEGLISQRDTDVKNAMAQYQADGVSDEYQAKEARWNKAAGQVRTIIATLRSSMQATDESATGALQKAKSAVDQMG</sequence>
<accession>A0ABY1VR58</accession>
<reference evidence="2 3" key="1">
    <citation type="submission" date="2018-06" db="EMBL/GenBank/DDBJ databases">
        <authorList>
            <consortium name="Pathogen Informatics"/>
            <person name="Doyle S."/>
        </authorList>
    </citation>
    <scope>NUCLEOTIDE SEQUENCE [LARGE SCALE GENOMIC DNA]</scope>
    <source>
        <strain evidence="2 3">NCTC11535</strain>
    </source>
</reference>
<dbReference type="RefSeq" id="WP_111837208.1">
    <property type="nucleotide sequence ID" value="NZ_UAPQ01000010.1"/>
</dbReference>
<keyword evidence="3" id="KW-1185">Reference proteome</keyword>
<protein>
    <recommendedName>
        <fullName evidence="4">Pore-forming ESAT-6 family protein</fullName>
    </recommendedName>
</protein>
<gene>
    <name evidence="2" type="ORF">NCTC11535_02037</name>
</gene>
<dbReference type="Proteomes" id="UP000250006">
    <property type="component" value="Unassembled WGS sequence"/>
</dbReference>
<proteinExistence type="predicted"/>
<dbReference type="Gene3D" id="1.10.287.1060">
    <property type="entry name" value="ESAT-6-like"/>
    <property type="match status" value="1"/>
</dbReference>
<dbReference type="EMBL" id="UAPQ01000010">
    <property type="protein sequence ID" value="SPT54323.1"/>
    <property type="molecule type" value="Genomic_DNA"/>
</dbReference>
<evidence type="ECO:0008006" key="4">
    <source>
        <dbReference type="Google" id="ProtNLM"/>
    </source>
</evidence>
<feature type="region of interest" description="Disordered" evidence="1">
    <location>
        <begin position="83"/>
        <end position="103"/>
    </location>
</feature>
<dbReference type="InterPro" id="IPR048032">
    <property type="entry name" value="ESAT6-like"/>
</dbReference>
<comment type="caution">
    <text evidence="2">The sequence shown here is derived from an EMBL/GenBank/DDBJ whole genome shotgun (WGS) entry which is preliminary data.</text>
</comment>
<name>A0ABY1VR58_9ACTO</name>
<dbReference type="NCBIfam" id="NF035935">
    <property type="entry name" value="ESAT6_3"/>
    <property type="match status" value="1"/>
</dbReference>
<evidence type="ECO:0000256" key="1">
    <source>
        <dbReference type="SAM" id="MobiDB-lite"/>
    </source>
</evidence>
<organism evidence="2 3">
    <name type="scientific">Actinomyces bovis</name>
    <dbReference type="NCBI Taxonomy" id="1658"/>
    <lineage>
        <taxon>Bacteria</taxon>
        <taxon>Bacillati</taxon>
        <taxon>Actinomycetota</taxon>
        <taxon>Actinomycetes</taxon>
        <taxon>Actinomycetales</taxon>
        <taxon>Actinomycetaceae</taxon>
        <taxon>Actinomyces</taxon>
    </lineage>
</organism>
<evidence type="ECO:0000313" key="3">
    <source>
        <dbReference type="Proteomes" id="UP000250006"/>
    </source>
</evidence>